<dbReference type="STRING" id="553311.SAMN05216231_0842"/>
<dbReference type="Pfam" id="PF03480">
    <property type="entry name" value="DctP"/>
    <property type="match status" value="1"/>
</dbReference>
<accession>A0A1H0YT93</accession>
<dbReference type="AlphaFoldDB" id="A0A1H0YT93"/>
<protein>
    <submittedName>
        <fullName evidence="6">Tripartite ATP-independent transporter solute receptor, DctP family</fullName>
    </submittedName>
</protein>
<comment type="similarity">
    <text evidence="1">Belongs to the bacterial solute-binding protein 7 family.</text>
</comment>
<evidence type="ECO:0000313" key="7">
    <source>
        <dbReference type="Proteomes" id="UP000199444"/>
    </source>
</evidence>
<evidence type="ECO:0000256" key="4">
    <source>
        <dbReference type="SAM" id="MobiDB-lite"/>
    </source>
</evidence>
<dbReference type="NCBIfam" id="NF037995">
    <property type="entry name" value="TRAP_S1"/>
    <property type="match status" value="1"/>
</dbReference>
<keyword evidence="6" id="KW-0675">Receptor</keyword>
<dbReference type="Proteomes" id="UP000199444">
    <property type="component" value="Unassembled WGS sequence"/>
</dbReference>
<organism evidence="6 7">
    <name type="scientific">Virgibacillus salinus</name>
    <dbReference type="NCBI Taxonomy" id="553311"/>
    <lineage>
        <taxon>Bacteria</taxon>
        <taxon>Bacillati</taxon>
        <taxon>Bacillota</taxon>
        <taxon>Bacilli</taxon>
        <taxon>Bacillales</taxon>
        <taxon>Bacillaceae</taxon>
        <taxon>Virgibacillus</taxon>
    </lineage>
</organism>
<sequence length="362" mass="40419">MKKILMFAVVALMVIFLGACSGDGDESSSDNSSDNNAEATDGTEETEEADSSGETKTIRAGIGLNEDHPQYKGLLKFKEIVEEKTDGAIVVETYASGQLGDDRTMTEALQLGSQEVTIPSTAPLANFVPEYSIFDFPFLFPDEETADAVLDGEVGQKFLDMLEDQNLVGLAYWENGFRDLTNSKREVATAEDFEGLKIRTMENDLHLDAFRALGANPTPMAFTELFTAMQQGTVDGQENPVATIYLEKFYEVQDYVSSTHHVYSPFVFLMSKEFYDGLTDEQQTIVRDAALEAGKYERKLNREANEKYVEDLQNEGMTYTEITPEARQEMVDIIQPVLDEYTEKIGEDLVQEVYDAIDEASK</sequence>
<dbReference type="PIRSF" id="PIRSF006470">
    <property type="entry name" value="DctB"/>
    <property type="match status" value="1"/>
</dbReference>
<dbReference type="GO" id="GO:0055085">
    <property type="term" value="P:transmembrane transport"/>
    <property type="evidence" value="ECO:0007669"/>
    <property type="project" value="InterPro"/>
</dbReference>
<dbReference type="RefSeq" id="WP_092491688.1">
    <property type="nucleotide sequence ID" value="NZ_FNKD01000001.1"/>
</dbReference>
<keyword evidence="2" id="KW-0813">Transport</keyword>
<dbReference type="GO" id="GO:0030288">
    <property type="term" value="C:outer membrane-bounded periplasmic space"/>
    <property type="evidence" value="ECO:0007669"/>
    <property type="project" value="InterPro"/>
</dbReference>
<feature type="chain" id="PRO_5038685399" evidence="5">
    <location>
        <begin position="22"/>
        <end position="362"/>
    </location>
</feature>
<feature type="compositionally biased region" description="Acidic residues" evidence="4">
    <location>
        <begin position="41"/>
        <end position="51"/>
    </location>
</feature>
<dbReference type="Gene3D" id="3.40.190.170">
    <property type="entry name" value="Bacterial extracellular solute-binding protein, family 7"/>
    <property type="match status" value="1"/>
</dbReference>
<dbReference type="EMBL" id="FNKD01000001">
    <property type="protein sequence ID" value="SDQ18395.1"/>
    <property type="molecule type" value="Genomic_DNA"/>
</dbReference>
<reference evidence="6 7" key="1">
    <citation type="submission" date="2016-10" db="EMBL/GenBank/DDBJ databases">
        <authorList>
            <person name="de Groot N.N."/>
        </authorList>
    </citation>
    <scope>NUCLEOTIDE SEQUENCE [LARGE SCALE GENOMIC DNA]</scope>
    <source>
        <strain evidence="6 7">CGMCC 1.10449</strain>
    </source>
</reference>
<evidence type="ECO:0000256" key="2">
    <source>
        <dbReference type="ARBA" id="ARBA00022448"/>
    </source>
</evidence>
<keyword evidence="3 5" id="KW-0732">Signal</keyword>
<dbReference type="PANTHER" id="PTHR33376">
    <property type="match status" value="1"/>
</dbReference>
<feature type="compositionally biased region" description="Low complexity" evidence="4">
    <location>
        <begin position="29"/>
        <end position="40"/>
    </location>
</feature>
<keyword evidence="7" id="KW-1185">Reference proteome</keyword>
<dbReference type="PROSITE" id="PS51257">
    <property type="entry name" value="PROKAR_LIPOPROTEIN"/>
    <property type="match status" value="1"/>
</dbReference>
<feature type="signal peptide" evidence="5">
    <location>
        <begin position="1"/>
        <end position="21"/>
    </location>
</feature>
<proteinExistence type="inferred from homology"/>
<dbReference type="CDD" id="cd13679">
    <property type="entry name" value="PBP2_TRAP_YiaO_like"/>
    <property type="match status" value="1"/>
</dbReference>
<evidence type="ECO:0000256" key="1">
    <source>
        <dbReference type="ARBA" id="ARBA00009023"/>
    </source>
</evidence>
<dbReference type="InterPro" id="IPR004682">
    <property type="entry name" value="TRAP_DctP"/>
</dbReference>
<feature type="region of interest" description="Disordered" evidence="4">
    <location>
        <begin position="23"/>
        <end position="62"/>
    </location>
</feature>
<name>A0A1H0YT93_9BACI</name>
<dbReference type="NCBIfam" id="TIGR00787">
    <property type="entry name" value="dctP"/>
    <property type="match status" value="1"/>
</dbReference>
<dbReference type="PANTHER" id="PTHR33376:SF7">
    <property type="entry name" value="C4-DICARBOXYLATE-BINDING PROTEIN DCTB"/>
    <property type="match status" value="1"/>
</dbReference>
<evidence type="ECO:0000313" key="6">
    <source>
        <dbReference type="EMBL" id="SDQ18395.1"/>
    </source>
</evidence>
<evidence type="ECO:0000256" key="3">
    <source>
        <dbReference type="ARBA" id="ARBA00022729"/>
    </source>
</evidence>
<dbReference type="InterPro" id="IPR038404">
    <property type="entry name" value="TRAP_DctP_sf"/>
</dbReference>
<dbReference type="InterPro" id="IPR018389">
    <property type="entry name" value="DctP_fam"/>
</dbReference>
<evidence type="ECO:0000256" key="5">
    <source>
        <dbReference type="SAM" id="SignalP"/>
    </source>
</evidence>
<gene>
    <name evidence="6" type="ORF">SAMN05216231_0842</name>
</gene>